<dbReference type="CDD" id="cd07153">
    <property type="entry name" value="Fur_like"/>
    <property type="match status" value="1"/>
</dbReference>
<organism evidence="13 14">
    <name type="scientific">Spelaeicoccus albus</name>
    <dbReference type="NCBI Taxonomy" id="1280376"/>
    <lineage>
        <taxon>Bacteria</taxon>
        <taxon>Bacillati</taxon>
        <taxon>Actinomycetota</taxon>
        <taxon>Actinomycetes</taxon>
        <taxon>Micrococcales</taxon>
        <taxon>Brevibacteriaceae</taxon>
        <taxon>Spelaeicoccus</taxon>
    </lineage>
</organism>
<dbReference type="GO" id="GO:0000976">
    <property type="term" value="F:transcription cis-regulatory region binding"/>
    <property type="evidence" value="ECO:0007669"/>
    <property type="project" value="TreeGrafter"/>
</dbReference>
<sequence length="138" mass="15346">MSNANHEPARTRRSPQRDAVRDVLNSRSGFISAQDLHAALRENGSSIGLATVYRHLQSMLSSGEIDSLHTGEGEALYRQCSPEHHHHLICRNCGRAVEIDAPEVESWAKKVAGKYGYTDFEHTVEVFGLCAECSAKRR</sequence>
<feature type="binding site" evidence="11">
    <location>
        <position position="133"/>
    </location>
    <ligand>
        <name>Zn(2+)</name>
        <dbReference type="ChEBI" id="CHEBI:29105"/>
    </ligand>
</feature>
<evidence type="ECO:0000313" key="13">
    <source>
        <dbReference type="EMBL" id="NYI66383.1"/>
    </source>
</evidence>
<dbReference type="GO" id="GO:0008270">
    <property type="term" value="F:zinc ion binding"/>
    <property type="evidence" value="ECO:0007669"/>
    <property type="project" value="TreeGrafter"/>
</dbReference>
<keyword evidence="8" id="KW-0805">Transcription regulation</keyword>
<evidence type="ECO:0000256" key="6">
    <source>
        <dbReference type="ARBA" id="ARBA00022723"/>
    </source>
</evidence>
<evidence type="ECO:0000256" key="2">
    <source>
        <dbReference type="ARBA" id="ARBA00007957"/>
    </source>
</evidence>
<dbReference type="PANTHER" id="PTHR33202:SF2">
    <property type="entry name" value="FERRIC UPTAKE REGULATION PROTEIN"/>
    <property type="match status" value="1"/>
</dbReference>
<comment type="subcellular location">
    <subcellularLocation>
        <location evidence="1">Cytoplasm</location>
    </subcellularLocation>
</comment>
<evidence type="ECO:0000313" key="14">
    <source>
        <dbReference type="Proteomes" id="UP000539111"/>
    </source>
</evidence>
<comment type="subunit">
    <text evidence="3">Homodimer.</text>
</comment>
<dbReference type="AlphaFoldDB" id="A0A7Z0D156"/>
<comment type="cofactor">
    <cofactor evidence="12">
        <name>Mn(2+)</name>
        <dbReference type="ChEBI" id="CHEBI:29035"/>
    </cofactor>
    <cofactor evidence="12">
        <name>Fe(2+)</name>
        <dbReference type="ChEBI" id="CHEBI:29033"/>
    </cofactor>
    <text evidence="12">Binds 1 Mn(2+) or Fe(2+) ion per subunit.</text>
</comment>
<dbReference type="Gene3D" id="1.10.10.10">
    <property type="entry name" value="Winged helix-like DNA-binding domain superfamily/Winged helix DNA-binding domain"/>
    <property type="match status" value="1"/>
</dbReference>
<keyword evidence="4" id="KW-0963">Cytoplasm</keyword>
<comment type="similarity">
    <text evidence="2">Belongs to the Fur family.</text>
</comment>
<evidence type="ECO:0000256" key="10">
    <source>
        <dbReference type="ARBA" id="ARBA00023163"/>
    </source>
</evidence>
<keyword evidence="12" id="KW-0408">Iron</keyword>
<keyword evidence="5" id="KW-0678">Repressor</keyword>
<dbReference type="InterPro" id="IPR036390">
    <property type="entry name" value="WH_DNA-bd_sf"/>
</dbReference>
<dbReference type="GO" id="GO:1900376">
    <property type="term" value="P:regulation of secondary metabolite biosynthetic process"/>
    <property type="evidence" value="ECO:0007669"/>
    <property type="project" value="TreeGrafter"/>
</dbReference>
<dbReference type="EMBL" id="JACBZP010000001">
    <property type="protein sequence ID" value="NYI66383.1"/>
    <property type="molecule type" value="Genomic_DNA"/>
</dbReference>
<evidence type="ECO:0000256" key="8">
    <source>
        <dbReference type="ARBA" id="ARBA00023015"/>
    </source>
</evidence>
<evidence type="ECO:0000256" key="7">
    <source>
        <dbReference type="ARBA" id="ARBA00022833"/>
    </source>
</evidence>
<evidence type="ECO:0000256" key="1">
    <source>
        <dbReference type="ARBA" id="ARBA00004496"/>
    </source>
</evidence>
<feature type="binding site" evidence="11">
    <location>
        <position position="93"/>
    </location>
    <ligand>
        <name>Zn(2+)</name>
        <dbReference type="ChEBI" id="CHEBI:29105"/>
    </ligand>
</feature>
<keyword evidence="7 11" id="KW-0862">Zinc</keyword>
<evidence type="ECO:0000256" key="11">
    <source>
        <dbReference type="PIRSR" id="PIRSR602481-1"/>
    </source>
</evidence>
<evidence type="ECO:0000256" key="5">
    <source>
        <dbReference type="ARBA" id="ARBA00022491"/>
    </source>
</evidence>
<feature type="binding site" evidence="12">
    <location>
        <position position="105"/>
    </location>
    <ligand>
        <name>Fe cation</name>
        <dbReference type="ChEBI" id="CHEBI:24875"/>
    </ligand>
</feature>
<dbReference type="GO" id="GO:0003700">
    <property type="term" value="F:DNA-binding transcription factor activity"/>
    <property type="evidence" value="ECO:0007669"/>
    <property type="project" value="InterPro"/>
</dbReference>
<protein>
    <submittedName>
        <fullName evidence="13">Fur family ferric uptake transcriptional regulator</fullName>
    </submittedName>
</protein>
<dbReference type="GO" id="GO:0045892">
    <property type="term" value="P:negative regulation of DNA-templated transcription"/>
    <property type="evidence" value="ECO:0007669"/>
    <property type="project" value="TreeGrafter"/>
</dbReference>
<evidence type="ECO:0000256" key="12">
    <source>
        <dbReference type="PIRSR" id="PIRSR602481-2"/>
    </source>
</evidence>
<dbReference type="SUPFAM" id="SSF46785">
    <property type="entry name" value="Winged helix' DNA-binding domain"/>
    <property type="match status" value="1"/>
</dbReference>
<comment type="cofactor">
    <cofactor evidence="11">
        <name>Zn(2+)</name>
        <dbReference type="ChEBI" id="CHEBI:29105"/>
    </cofactor>
    <text evidence="11">Binds 1 zinc ion per subunit.</text>
</comment>
<feature type="binding site" evidence="11">
    <location>
        <position position="90"/>
    </location>
    <ligand>
        <name>Zn(2+)</name>
        <dbReference type="ChEBI" id="CHEBI:29105"/>
    </ligand>
</feature>
<dbReference type="Pfam" id="PF01475">
    <property type="entry name" value="FUR"/>
    <property type="match status" value="1"/>
</dbReference>
<dbReference type="InterPro" id="IPR043135">
    <property type="entry name" value="Fur_C"/>
</dbReference>
<dbReference type="GO" id="GO:0005829">
    <property type="term" value="C:cytosol"/>
    <property type="evidence" value="ECO:0007669"/>
    <property type="project" value="TreeGrafter"/>
</dbReference>
<keyword evidence="14" id="KW-1185">Reference proteome</keyword>
<evidence type="ECO:0000256" key="9">
    <source>
        <dbReference type="ARBA" id="ARBA00023125"/>
    </source>
</evidence>
<dbReference type="FunFam" id="1.10.10.10:FF:000459">
    <property type="entry name" value="Ferric uptake regulation protein"/>
    <property type="match status" value="1"/>
</dbReference>
<keyword evidence="6 11" id="KW-0479">Metal-binding</keyword>
<name>A0A7Z0D156_9MICO</name>
<accession>A0A7Z0D156</accession>
<feature type="binding site" evidence="11">
    <location>
        <position position="130"/>
    </location>
    <ligand>
        <name>Zn(2+)</name>
        <dbReference type="ChEBI" id="CHEBI:29105"/>
    </ligand>
</feature>
<evidence type="ECO:0000256" key="3">
    <source>
        <dbReference type="ARBA" id="ARBA00011738"/>
    </source>
</evidence>
<dbReference type="Proteomes" id="UP000539111">
    <property type="component" value="Unassembled WGS sequence"/>
</dbReference>
<reference evidence="13 14" key="1">
    <citation type="submission" date="2020-07" db="EMBL/GenBank/DDBJ databases">
        <title>Sequencing the genomes of 1000 actinobacteria strains.</title>
        <authorList>
            <person name="Klenk H.-P."/>
        </authorList>
    </citation>
    <scope>NUCLEOTIDE SEQUENCE [LARGE SCALE GENOMIC DNA]</scope>
    <source>
        <strain evidence="13 14">DSM 26341</strain>
    </source>
</reference>
<dbReference type="Gene3D" id="3.30.1490.190">
    <property type="match status" value="1"/>
</dbReference>
<dbReference type="RefSeq" id="WP_179425696.1">
    <property type="nucleotide sequence ID" value="NZ_JACBZP010000001.1"/>
</dbReference>
<evidence type="ECO:0000256" key="4">
    <source>
        <dbReference type="ARBA" id="ARBA00022490"/>
    </source>
</evidence>
<proteinExistence type="inferred from homology"/>
<dbReference type="InterPro" id="IPR002481">
    <property type="entry name" value="FUR"/>
</dbReference>
<comment type="caution">
    <text evidence="13">The sequence shown here is derived from an EMBL/GenBank/DDBJ whole genome shotgun (WGS) entry which is preliminary data.</text>
</comment>
<gene>
    <name evidence="13" type="ORF">BJY26_000689</name>
</gene>
<keyword evidence="10" id="KW-0804">Transcription</keyword>
<feature type="binding site" evidence="12">
    <location>
        <position position="122"/>
    </location>
    <ligand>
        <name>Fe cation</name>
        <dbReference type="ChEBI" id="CHEBI:24875"/>
    </ligand>
</feature>
<dbReference type="PANTHER" id="PTHR33202">
    <property type="entry name" value="ZINC UPTAKE REGULATION PROTEIN"/>
    <property type="match status" value="1"/>
</dbReference>
<feature type="binding site" evidence="12">
    <location>
        <position position="84"/>
    </location>
    <ligand>
        <name>Fe cation</name>
        <dbReference type="ChEBI" id="CHEBI:24875"/>
    </ligand>
</feature>
<dbReference type="InterPro" id="IPR036388">
    <property type="entry name" value="WH-like_DNA-bd_sf"/>
</dbReference>
<keyword evidence="9" id="KW-0238">DNA-binding</keyword>